<comment type="similarity">
    <text evidence="5">Belongs to the truncated hemoglobin family. Group II subfamily.</text>
</comment>
<proteinExistence type="inferred from homology"/>
<dbReference type="InterPro" id="IPR001486">
    <property type="entry name" value="Hemoglobin_trunc"/>
</dbReference>
<evidence type="ECO:0000256" key="5">
    <source>
        <dbReference type="ARBA" id="ARBA00034496"/>
    </source>
</evidence>
<comment type="caution">
    <text evidence="6">The sequence shown here is derived from an EMBL/GenBank/DDBJ whole genome shotgun (WGS) entry which is preliminary data.</text>
</comment>
<gene>
    <name evidence="6" type="primary">glbO_5</name>
    <name evidence="6" type="ORF">GALL_555210</name>
</gene>
<reference evidence="6" key="1">
    <citation type="submission" date="2016-10" db="EMBL/GenBank/DDBJ databases">
        <title>Sequence of Gallionella enrichment culture.</title>
        <authorList>
            <person name="Poehlein A."/>
            <person name="Muehling M."/>
            <person name="Daniel R."/>
        </authorList>
    </citation>
    <scope>NUCLEOTIDE SEQUENCE</scope>
</reference>
<dbReference type="GO" id="GO:0046872">
    <property type="term" value="F:metal ion binding"/>
    <property type="evidence" value="ECO:0007669"/>
    <property type="project" value="UniProtKB-KW"/>
</dbReference>
<dbReference type="GO" id="GO:0020037">
    <property type="term" value="F:heme binding"/>
    <property type="evidence" value="ECO:0007669"/>
    <property type="project" value="InterPro"/>
</dbReference>
<protein>
    <submittedName>
        <fullName evidence="6">Group 2 truncated hemoglobin GlbO</fullName>
    </submittedName>
</protein>
<dbReference type="GO" id="GO:0019825">
    <property type="term" value="F:oxygen binding"/>
    <property type="evidence" value="ECO:0007669"/>
    <property type="project" value="InterPro"/>
</dbReference>
<dbReference type="Gene3D" id="1.10.490.10">
    <property type="entry name" value="Globins"/>
    <property type="match status" value="1"/>
</dbReference>
<dbReference type="EMBL" id="MLJW01009447">
    <property type="protein sequence ID" value="OIQ62945.1"/>
    <property type="molecule type" value="Genomic_DNA"/>
</dbReference>
<dbReference type="SUPFAM" id="SSF46458">
    <property type="entry name" value="Globin-like"/>
    <property type="match status" value="1"/>
</dbReference>
<dbReference type="Pfam" id="PF01152">
    <property type="entry name" value="Bac_globin"/>
    <property type="match status" value="1"/>
</dbReference>
<dbReference type="PANTHER" id="PTHR47366">
    <property type="entry name" value="TWO-ON-TWO HEMOGLOBIN-3"/>
    <property type="match status" value="1"/>
</dbReference>
<evidence type="ECO:0000256" key="2">
    <source>
        <dbReference type="ARBA" id="ARBA00022617"/>
    </source>
</evidence>
<dbReference type="InterPro" id="IPR009050">
    <property type="entry name" value="Globin-like_sf"/>
</dbReference>
<dbReference type="InterPro" id="IPR044203">
    <property type="entry name" value="GlbO/GLB3-like"/>
</dbReference>
<accession>A0A1J5NUT8</accession>
<dbReference type="InterPro" id="IPR012292">
    <property type="entry name" value="Globin/Proto"/>
</dbReference>
<organism evidence="6">
    <name type="scientific">mine drainage metagenome</name>
    <dbReference type="NCBI Taxonomy" id="410659"/>
    <lineage>
        <taxon>unclassified sequences</taxon>
        <taxon>metagenomes</taxon>
        <taxon>ecological metagenomes</taxon>
    </lineage>
</organism>
<keyword evidence="1" id="KW-0813">Transport</keyword>
<dbReference type="AlphaFoldDB" id="A0A1J5NUT8"/>
<evidence type="ECO:0000256" key="3">
    <source>
        <dbReference type="ARBA" id="ARBA00022723"/>
    </source>
</evidence>
<evidence type="ECO:0000256" key="1">
    <source>
        <dbReference type="ARBA" id="ARBA00022448"/>
    </source>
</evidence>
<evidence type="ECO:0000313" key="6">
    <source>
        <dbReference type="EMBL" id="OIQ62945.1"/>
    </source>
</evidence>
<evidence type="ECO:0000256" key="4">
    <source>
        <dbReference type="ARBA" id="ARBA00023004"/>
    </source>
</evidence>
<keyword evidence="3" id="KW-0479">Metal-binding</keyword>
<name>A0A1J5NUT8_9ZZZZ</name>
<dbReference type="GO" id="GO:0005344">
    <property type="term" value="F:oxygen carrier activity"/>
    <property type="evidence" value="ECO:0007669"/>
    <property type="project" value="InterPro"/>
</dbReference>
<sequence length="128" mass="14630">MTNDEITFFDQAGGEPTFRRLVAKFYEGVASDPILRPMYPDDDMAAAEERLFLFLQQYWGGPNTYSQLRGHPRLRMRHAQFHVGSAERDAWLTHMRAAVDSLDLEPGLESELWSYLVAAAHSLVNVDE</sequence>
<keyword evidence="2" id="KW-0349">Heme</keyword>
<dbReference type="PANTHER" id="PTHR47366:SF1">
    <property type="entry name" value="TWO-ON-TWO HEMOGLOBIN-3"/>
    <property type="match status" value="1"/>
</dbReference>
<keyword evidence="4" id="KW-0408">Iron</keyword>
<dbReference type="CDD" id="cd14771">
    <property type="entry name" value="TrHb2_Mt-trHbO-like_O"/>
    <property type="match status" value="1"/>
</dbReference>